<dbReference type="AlphaFoldDB" id="A0A5N5XCM1"/>
<gene>
    <name evidence="6" type="ORF">BDV29DRAFT_169079</name>
</gene>
<keyword evidence="7" id="KW-1185">Reference proteome</keyword>
<dbReference type="EMBL" id="ML732174">
    <property type="protein sequence ID" value="KAB8076920.1"/>
    <property type="molecule type" value="Genomic_DNA"/>
</dbReference>
<dbReference type="EC" id="4.3.2.9" evidence="1"/>
<dbReference type="PANTHER" id="PTHR12935:SF0">
    <property type="entry name" value="GAMMA-GLUTAMYLCYCLOTRANSFERASE"/>
    <property type="match status" value="1"/>
</dbReference>
<accession>A0A5N5XCM1</accession>
<feature type="region of interest" description="Disordered" evidence="5">
    <location>
        <begin position="1"/>
        <end position="23"/>
    </location>
</feature>
<feature type="binding site" evidence="4">
    <location>
        <position position="290"/>
    </location>
    <ligand>
        <name>substrate</name>
    </ligand>
</feature>
<dbReference type="Proteomes" id="UP000326565">
    <property type="component" value="Unassembled WGS sequence"/>
</dbReference>
<evidence type="ECO:0000256" key="5">
    <source>
        <dbReference type="SAM" id="MobiDB-lite"/>
    </source>
</evidence>
<evidence type="ECO:0000256" key="3">
    <source>
        <dbReference type="PIRSR" id="PIRSR617939-1"/>
    </source>
</evidence>
<evidence type="ECO:0000313" key="6">
    <source>
        <dbReference type="EMBL" id="KAB8076920.1"/>
    </source>
</evidence>
<reference evidence="6 7" key="1">
    <citation type="submission" date="2019-04" db="EMBL/GenBank/DDBJ databases">
        <title>Friends and foes A comparative genomics study of 23 Aspergillus species from section Flavi.</title>
        <authorList>
            <consortium name="DOE Joint Genome Institute"/>
            <person name="Kjaerbolling I."/>
            <person name="Vesth T."/>
            <person name="Frisvad J.C."/>
            <person name="Nybo J.L."/>
            <person name="Theobald S."/>
            <person name="Kildgaard S."/>
            <person name="Isbrandt T."/>
            <person name="Kuo A."/>
            <person name="Sato A."/>
            <person name="Lyhne E.K."/>
            <person name="Kogle M.E."/>
            <person name="Wiebenga A."/>
            <person name="Kun R.S."/>
            <person name="Lubbers R.J."/>
            <person name="Makela M.R."/>
            <person name="Barry K."/>
            <person name="Chovatia M."/>
            <person name="Clum A."/>
            <person name="Daum C."/>
            <person name="Haridas S."/>
            <person name="He G."/>
            <person name="LaButti K."/>
            <person name="Lipzen A."/>
            <person name="Mondo S."/>
            <person name="Riley R."/>
            <person name="Salamov A."/>
            <person name="Simmons B.A."/>
            <person name="Magnuson J.K."/>
            <person name="Henrissat B."/>
            <person name="Mortensen U.H."/>
            <person name="Larsen T.O."/>
            <person name="Devries R.P."/>
            <person name="Grigoriev I.V."/>
            <person name="Machida M."/>
            <person name="Baker S.E."/>
            <person name="Andersen M.R."/>
        </authorList>
    </citation>
    <scope>NUCLEOTIDE SEQUENCE [LARGE SCALE GENOMIC DNA]</scope>
    <source>
        <strain evidence="6 7">CBS 151.66</strain>
    </source>
</reference>
<sequence>MGSPHPEFQAKEGADAFSPKPSSVRGTFERLWELFPGGNTRNSTSRATGCYLPETTYERRRASIAEQSLERDEHLSEHLPKIPKRYDDPSAPKDTVLYLAYGSNLASKTFLGMRGIRPLSQINVIVPELRLTFDLPGLPYIEPCFAASQFRDVSGKRTDPDNIMGNGLEGASTSEDAKLISQRDHDSLSNTPLIGVVYEVTLTDYARIIATEGGGNGYKDIVVDCYSFPEHYDPADPIPDKPITKPFKAHTLLSPAATTNEISQRAYALRTRRFDPRVRQPGYAQPSARYLNLILTGAVEHDLPISYRASLARVQTYQITTVRQKIGKAMFLVTWGPPMLLMLRLSRLLAGPDGRSPQWLMKVSDLIVAVMWGCYDNIYMALFGDGERTIECN</sequence>
<dbReference type="GO" id="GO:0003839">
    <property type="term" value="F:gamma-glutamylcyclotransferase activity"/>
    <property type="evidence" value="ECO:0007669"/>
    <property type="project" value="UniProtKB-EC"/>
</dbReference>
<protein>
    <recommendedName>
        <fullName evidence="1">gamma-glutamylcyclotransferase</fullName>
        <ecNumber evidence="1">4.3.2.9</ecNumber>
    </recommendedName>
</protein>
<proteinExistence type="predicted"/>
<evidence type="ECO:0000256" key="2">
    <source>
        <dbReference type="ARBA" id="ARBA00023239"/>
    </source>
</evidence>
<dbReference type="InterPro" id="IPR017939">
    <property type="entry name" value="G-Glutamylcylcotransferase"/>
</dbReference>
<feature type="binding site" evidence="4">
    <location>
        <begin position="98"/>
        <end position="103"/>
    </location>
    <ligand>
        <name>substrate</name>
    </ligand>
</feature>
<feature type="active site" description="Proton acceptor" evidence="3">
    <location>
        <position position="212"/>
    </location>
</feature>
<dbReference type="Gene3D" id="3.10.490.10">
    <property type="entry name" value="Gamma-glutamyl cyclotransferase-like"/>
    <property type="match status" value="1"/>
</dbReference>
<organism evidence="6 7">
    <name type="scientific">Aspergillus leporis</name>
    <dbReference type="NCBI Taxonomy" id="41062"/>
    <lineage>
        <taxon>Eukaryota</taxon>
        <taxon>Fungi</taxon>
        <taxon>Dikarya</taxon>
        <taxon>Ascomycota</taxon>
        <taxon>Pezizomycotina</taxon>
        <taxon>Eurotiomycetes</taxon>
        <taxon>Eurotiomycetidae</taxon>
        <taxon>Eurotiales</taxon>
        <taxon>Aspergillaceae</taxon>
        <taxon>Aspergillus</taxon>
        <taxon>Aspergillus subgen. Circumdati</taxon>
    </lineage>
</organism>
<evidence type="ECO:0000256" key="4">
    <source>
        <dbReference type="PIRSR" id="PIRSR617939-2"/>
    </source>
</evidence>
<evidence type="ECO:0000256" key="1">
    <source>
        <dbReference type="ARBA" id="ARBA00012346"/>
    </source>
</evidence>
<name>A0A5N5XCM1_9EURO</name>
<evidence type="ECO:0000313" key="7">
    <source>
        <dbReference type="Proteomes" id="UP000326565"/>
    </source>
</evidence>
<dbReference type="OrthoDB" id="2017317at2759"/>
<keyword evidence="2" id="KW-0456">Lyase</keyword>
<dbReference type="PANTHER" id="PTHR12935">
    <property type="entry name" value="GAMMA-GLUTAMYLCYCLOTRANSFERASE"/>
    <property type="match status" value="1"/>
</dbReference>